<keyword evidence="3" id="KW-1185">Reference proteome</keyword>
<evidence type="ECO:0000256" key="1">
    <source>
        <dbReference type="SAM" id="MobiDB-lite"/>
    </source>
</evidence>
<organism evidence="2 3">
    <name type="scientific">Massilia niabensis</name>
    <dbReference type="NCBI Taxonomy" id="544910"/>
    <lineage>
        <taxon>Bacteria</taxon>
        <taxon>Pseudomonadati</taxon>
        <taxon>Pseudomonadota</taxon>
        <taxon>Betaproteobacteria</taxon>
        <taxon>Burkholderiales</taxon>
        <taxon>Oxalobacteraceae</taxon>
        <taxon>Telluria group</taxon>
        <taxon>Massilia</taxon>
    </lineage>
</organism>
<evidence type="ECO:0000313" key="2">
    <source>
        <dbReference type="EMBL" id="MFC5462309.1"/>
    </source>
</evidence>
<evidence type="ECO:0000313" key="3">
    <source>
        <dbReference type="Proteomes" id="UP001596050"/>
    </source>
</evidence>
<feature type="region of interest" description="Disordered" evidence="1">
    <location>
        <begin position="1"/>
        <end position="20"/>
    </location>
</feature>
<reference evidence="3" key="1">
    <citation type="journal article" date="2019" name="Int. J. Syst. Evol. Microbiol.">
        <title>The Global Catalogue of Microorganisms (GCM) 10K type strain sequencing project: providing services to taxonomists for standard genome sequencing and annotation.</title>
        <authorList>
            <consortium name="The Broad Institute Genomics Platform"/>
            <consortium name="The Broad Institute Genome Sequencing Center for Infectious Disease"/>
            <person name="Wu L."/>
            <person name="Ma J."/>
        </authorList>
    </citation>
    <scope>NUCLEOTIDE SEQUENCE [LARGE SCALE GENOMIC DNA]</scope>
    <source>
        <strain evidence="3">KACC 12649</strain>
    </source>
</reference>
<sequence>MTSLTMPMDGNAAARLDGPGMENAFAFRERQGDRRADPVLGALIDVAIAYRDNLGSRVAEAFLRETGVPEAVAQRVLDRSARQRTLVPRRRPRGVPEPF</sequence>
<protein>
    <submittedName>
        <fullName evidence="2">Uncharacterized protein</fullName>
    </submittedName>
</protein>
<dbReference type="EMBL" id="JBHSMU010000016">
    <property type="protein sequence ID" value="MFC5462309.1"/>
    <property type="molecule type" value="Genomic_DNA"/>
</dbReference>
<comment type="caution">
    <text evidence="2">The sequence shown here is derived from an EMBL/GenBank/DDBJ whole genome shotgun (WGS) entry which is preliminary data.</text>
</comment>
<name>A0ABW0L9D2_9BURK</name>
<gene>
    <name evidence="2" type="ORF">ACFPN5_21100</name>
</gene>
<proteinExistence type="predicted"/>
<accession>A0ABW0L9D2</accession>
<dbReference type="RefSeq" id="WP_379785791.1">
    <property type="nucleotide sequence ID" value="NZ_JBHSMU010000016.1"/>
</dbReference>
<dbReference type="Proteomes" id="UP001596050">
    <property type="component" value="Unassembled WGS sequence"/>
</dbReference>